<dbReference type="Pfam" id="PF00581">
    <property type="entry name" value="Rhodanese"/>
    <property type="match status" value="1"/>
</dbReference>
<dbReference type="GO" id="GO:0016740">
    <property type="term" value="F:transferase activity"/>
    <property type="evidence" value="ECO:0007669"/>
    <property type="project" value="UniProtKB-KW"/>
</dbReference>
<keyword evidence="2" id="KW-0808">Transferase</keyword>
<sequence length="128" mass="14065">MKSLQDFVKEAKSRIKEVDVNQAQIMINDGYKVLDVREPGEFISGTIENALNIPRGILEAASDLQYPGANPAIRDCRNDKWLVLCRTGGRAAMATDVLQQMGFTNVVNIIGGMEAWNQANLPSVSQTI</sequence>
<dbReference type="EMBL" id="FPHJ01000017">
    <property type="protein sequence ID" value="SFV56446.1"/>
    <property type="molecule type" value="Genomic_DNA"/>
</dbReference>
<dbReference type="PANTHER" id="PTHR45431:SF3">
    <property type="entry name" value="RHODANESE-LIKE DOMAIN-CONTAINING PROTEIN 15, CHLOROPLASTIC"/>
    <property type="match status" value="1"/>
</dbReference>
<evidence type="ECO:0000313" key="2">
    <source>
        <dbReference type="EMBL" id="SFV56446.1"/>
    </source>
</evidence>
<accession>A0A1W1BSE7</accession>
<gene>
    <name evidence="2" type="ORF">MNB_SUP05-5-487</name>
</gene>
<dbReference type="CDD" id="cd00158">
    <property type="entry name" value="RHOD"/>
    <property type="match status" value="1"/>
</dbReference>
<organism evidence="2">
    <name type="scientific">hydrothermal vent metagenome</name>
    <dbReference type="NCBI Taxonomy" id="652676"/>
    <lineage>
        <taxon>unclassified sequences</taxon>
        <taxon>metagenomes</taxon>
        <taxon>ecological metagenomes</taxon>
    </lineage>
</organism>
<evidence type="ECO:0000259" key="1">
    <source>
        <dbReference type="PROSITE" id="PS50206"/>
    </source>
</evidence>
<dbReference type="InterPro" id="IPR001763">
    <property type="entry name" value="Rhodanese-like_dom"/>
</dbReference>
<reference evidence="2" key="1">
    <citation type="submission" date="2016-10" db="EMBL/GenBank/DDBJ databases">
        <authorList>
            <person name="de Groot N.N."/>
        </authorList>
    </citation>
    <scope>NUCLEOTIDE SEQUENCE</scope>
</reference>
<dbReference type="InterPro" id="IPR036873">
    <property type="entry name" value="Rhodanese-like_dom_sf"/>
</dbReference>
<dbReference type="Gene3D" id="3.40.250.10">
    <property type="entry name" value="Rhodanese-like domain"/>
    <property type="match status" value="1"/>
</dbReference>
<feature type="domain" description="Rhodanese" evidence="1">
    <location>
        <begin position="27"/>
        <end position="125"/>
    </location>
</feature>
<protein>
    <submittedName>
        <fullName evidence="2">Rhodanese-related sulfurtransferase</fullName>
    </submittedName>
</protein>
<dbReference type="PANTHER" id="PTHR45431">
    <property type="entry name" value="RHODANESE-LIKE DOMAIN-CONTAINING PROTEIN 15, CHLOROPLASTIC"/>
    <property type="match status" value="1"/>
</dbReference>
<dbReference type="SMART" id="SM00450">
    <property type="entry name" value="RHOD"/>
    <property type="match status" value="1"/>
</dbReference>
<name>A0A1W1BSE7_9ZZZZ</name>
<dbReference type="InterPro" id="IPR052367">
    <property type="entry name" value="Thiosulfate_ST/Rhodanese-like"/>
</dbReference>
<dbReference type="AlphaFoldDB" id="A0A1W1BSE7"/>
<dbReference type="PROSITE" id="PS50206">
    <property type="entry name" value="RHODANESE_3"/>
    <property type="match status" value="1"/>
</dbReference>
<proteinExistence type="predicted"/>
<dbReference type="SUPFAM" id="SSF52821">
    <property type="entry name" value="Rhodanese/Cell cycle control phosphatase"/>
    <property type="match status" value="1"/>
</dbReference>